<evidence type="ECO:0000313" key="2">
    <source>
        <dbReference type="Proteomes" id="UP001139981"/>
    </source>
</evidence>
<organism evidence="1 2">
    <name type="scientific">Coemansia aciculifera</name>
    <dbReference type="NCBI Taxonomy" id="417176"/>
    <lineage>
        <taxon>Eukaryota</taxon>
        <taxon>Fungi</taxon>
        <taxon>Fungi incertae sedis</taxon>
        <taxon>Zoopagomycota</taxon>
        <taxon>Kickxellomycotina</taxon>
        <taxon>Kickxellomycetes</taxon>
        <taxon>Kickxellales</taxon>
        <taxon>Kickxellaceae</taxon>
        <taxon>Coemansia</taxon>
    </lineage>
</organism>
<gene>
    <name evidence="1" type="ORF">IWW38_000867</name>
</gene>
<dbReference type="Proteomes" id="UP001139981">
    <property type="component" value="Unassembled WGS sequence"/>
</dbReference>
<protein>
    <submittedName>
        <fullName evidence="1">Uncharacterized protein</fullName>
    </submittedName>
</protein>
<keyword evidence="2" id="KW-1185">Reference proteome</keyword>
<comment type="caution">
    <text evidence="1">The sequence shown here is derived from an EMBL/GenBank/DDBJ whole genome shotgun (WGS) entry which is preliminary data.</text>
</comment>
<sequence>MLLLASLVLGLAARAMSAGLQSTSLSLRIIHTNDLHAHYSPFNKYGSDCSADDIVQGGCYGGAARLATTIDRLRRDHPNSLLLDAGDQAQGTLFYTIGKFNTTIKVMNWLKYDAMCIGNHEFDDGPSLLATFFSKLSFPAICANIDMTRNPRLAHVVKPYVVIEKYQLGLIGYITNTTDSISSAGPTLSFTDPVPAVNRYVQELRQKGITRIIAVSHNGYHEDMDVAARTYGLDMIVGGHSHTYLALNASEPGAGGAYPTAVTNLEGKMTYVVQAKAWGEYVGYVDVEFASDGSVAKLAGKPIHMTTDIAEDTAMAASVSEWRKPFESYGETLVGSMTAGASNGNCLESECEIGDIVADAMLWSRNLDTPTDLAFINSGGLRAGIRSGPTKVKDVLLVLPFGNAVVSLDIVGSRLKQIIMGVLQKTNLANGRPITGSIQLAGARITQHSIEFAQSANDTFVPLDESKTYRVATVDFVARGGDNIIDPPIDAPTLQGLDVVVESYFQQFSPITPKLSGRISR</sequence>
<proteinExistence type="predicted"/>
<dbReference type="EMBL" id="JANBVB010000019">
    <property type="protein sequence ID" value="KAJ2899730.1"/>
    <property type="molecule type" value="Genomic_DNA"/>
</dbReference>
<name>A0ACC1M8A0_9FUNG</name>
<evidence type="ECO:0000313" key="1">
    <source>
        <dbReference type="EMBL" id="KAJ2899730.1"/>
    </source>
</evidence>
<accession>A0ACC1M8A0</accession>
<reference evidence="1" key="1">
    <citation type="submission" date="2022-07" db="EMBL/GenBank/DDBJ databases">
        <title>Phylogenomic reconstructions and comparative analyses of Kickxellomycotina fungi.</title>
        <authorList>
            <person name="Reynolds N.K."/>
            <person name="Stajich J.E."/>
            <person name="Barry K."/>
            <person name="Grigoriev I.V."/>
            <person name="Crous P."/>
            <person name="Smith M.E."/>
        </authorList>
    </citation>
    <scope>NUCLEOTIDE SEQUENCE</scope>
    <source>
        <strain evidence="1">CBS 190363</strain>
    </source>
</reference>